<dbReference type="EMBL" id="JAACJL010000016">
    <property type="protein sequence ID" value="KAF4619407.1"/>
    <property type="molecule type" value="Genomic_DNA"/>
</dbReference>
<dbReference type="PANTHER" id="PTHR13144:SF0">
    <property type="entry name" value="PROTEIN TEX261"/>
    <property type="match status" value="1"/>
</dbReference>
<reference evidence="8 9" key="1">
    <citation type="submission" date="2019-12" db="EMBL/GenBank/DDBJ databases">
        <authorList>
            <person name="Floudas D."/>
            <person name="Bentzer J."/>
            <person name="Ahren D."/>
            <person name="Johansson T."/>
            <person name="Persson P."/>
            <person name="Tunlid A."/>
        </authorList>
    </citation>
    <scope>NUCLEOTIDE SEQUENCE [LARGE SCALE GENOMIC DNA]</scope>
    <source>
        <strain evidence="8 9">CBS 102.39</strain>
    </source>
</reference>
<proteinExistence type="inferred from homology"/>
<dbReference type="GO" id="GO:0006888">
    <property type="term" value="P:endoplasmic reticulum to Golgi vesicle-mediated transport"/>
    <property type="evidence" value="ECO:0007669"/>
    <property type="project" value="InterPro"/>
</dbReference>
<accession>A0A8H4VRH6</accession>
<keyword evidence="4 7" id="KW-1133">Transmembrane helix</keyword>
<evidence type="ECO:0000256" key="2">
    <source>
        <dbReference type="ARBA" id="ARBA00008096"/>
    </source>
</evidence>
<keyword evidence="9" id="KW-1185">Reference proteome</keyword>
<evidence type="ECO:0000256" key="7">
    <source>
        <dbReference type="SAM" id="Phobius"/>
    </source>
</evidence>
<evidence type="ECO:0000313" key="8">
    <source>
        <dbReference type="EMBL" id="KAF4619407.1"/>
    </source>
</evidence>
<gene>
    <name evidence="8" type="ORF">D9613_005123</name>
</gene>
<comment type="similarity">
    <text evidence="2">Belongs to the SVP26 family.</text>
</comment>
<dbReference type="AlphaFoldDB" id="A0A8H4VRH6"/>
<evidence type="ECO:0000256" key="6">
    <source>
        <dbReference type="SAM" id="MobiDB-lite"/>
    </source>
</evidence>
<protein>
    <recommendedName>
        <fullName evidence="10">DUF396-domain-containing protein</fullName>
    </recommendedName>
</protein>
<feature type="transmembrane region" description="Helical" evidence="7">
    <location>
        <begin position="88"/>
        <end position="115"/>
    </location>
</feature>
<dbReference type="GO" id="GO:0097020">
    <property type="term" value="F:COPII receptor activity"/>
    <property type="evidence" value="ECO:0007669"/>
    <property type="project" value="InterPro"/>
</dbReference>
<comment type="caution">
    <text evidence="8">The sequence shown here is derived from an EMBL/GenBank/DDBJ whole genome shotgun (WGS) entry which is preliminary data.</text>
</comment>
<evidence type="ECO:0000313" key="9">
    <source>
        <dbReference type="Proteomes" id="UP000521872"/>
    </source>
</evidence>
<dbReference type="Proteomes" id="UP000521872">
    <property type="component" value="Unassembled WGS sequence"/>
</dbReference>
<evidence type="ECO:0000256" key="5">
    <source>
        <dbReference type="ARBA" id="ARBA00023136"/>
    </source>
</evidence>
<comment type="subcellular location">
    <subcellularLocation>
        <location evidence="1">Membrane</location>
        <topology evidence="1">Multi-pass membrane protein</topology>
    </subcellularLocation>
</comment>
<keyword evidence="5 7" id="KW-0472">Membrane</keyword>
<evidence type="ECO:0008006" key="10">
    <source>
        <dbReference type="Google" id="ProtNLM"/>
    </source>
</evidence>
<feature type="region of interest" description="Disordered" evidence="6">
    <location>
        <begin position="210"/>
        <end position="321"/>
    </location>
</feature>
<dbReference type="InterPro" id="IPR007277">
    <property type="entry name" value="Svp26/Tex261"/>
</dbReference>
<dbReference type="GO" id="GO:0000139">
    <property type="term" value="C:Golgi membrane"/>
    <property type="evidence" value="ECO:0007669"/>
    <property type="project" value="TreeGrafter"/>
</dbReference>
<evidence type="ECO:0000256" key="3">
    <source>
        <dbReference type="ARBA" id="ARBA00022692"/>
    </source>
</evidence>
<feature type="transmembrane region" description="Helical" evidence="7">
    <location>
        <begin position="136"/>
        <end position="160"/>
    </location>
</feature>
<sequence length="321" mass="35896">MGLLHYVSYLAMFAAFAFVTLSLASGLLYVSELIEEHSRLAKTVGQRSIYVIIVLHIVFYFTDSLPLLQTLFSLTCHVVYLQNFSNTWPLISLTSPTFLSSCALVIADHFIWFFYFARLTNEARQTRHQYRGQAKVAPGFTEIASFFAICVWYTPLFLFLSLSANDNALPVIAAEPTSPNSTSSVQTGPVRTSLIRSMFSFITFEGNIPRLRPRPSRKDTTEGLIAPRSPNPTRTSSLPHGHSPRSPMLRPAAYPPPPRSPGPRVQELEVSDQPPLTNSNFSLDSPPRRRQQPVRQATGEYLSAGTSSMRRSSSYRAEDDN</sequence>
<feature type="compositionally biased region" description="Polar residues" evidence="6">
    <location>
        <begin position="274"/>
        <end position="283"/>
    </location>
</feature>
<feature type="transmembrane region" description="Helical" evidence="7">
    <location>
        <begin position="6"/>
        <end position="29"/>
    </location>
</feature>
<name>A0A8H4VRH6_9AGAR</name>
<organism evidence="8 9">
    <name type="scientific">Agrocybe pediades</name>
    <dbReference type="NCBI Taxonomy" id="84607"/>
    <lineage>
        <taxon>Eukaryota</taxon>
        <taxon>Fungi</taxon>
        <taxon>Dikarya</taxon>
        <taxon>Basidiomycota</taxon>
        <taxon>Agaricomycotina</taxon>
        <taxon>Agaricomycetes</taxon>
        <taxon>Agaricomycetidae</taxon>
        <taxon>Agaricales</taxon>
        <taxon>Agaricineae</taxon>
        <taxon>Strophariaceae</taxon>
        <taxon>Agrocybe</taxon>
    </lineage>
</organism>
<dbReference type="GO" id="GO:0005789">
    <property type="term" value="C:endoplasmic reticulum membrane"/>
    <property type="evidence" value="ECO:0007669"/>
    <property type="project" value="TreeGrafter"/>
</dbReference>
<dbReference type="PANTHER" id="PTHR13144">
    <property type="entry name" value="TEX261 PROTEIN"/>
    <property type="match status" value="1"/>
</dbReference>
<evidence type="ECO:0000256" key="1">
    <source>
        <dbReference type="ARBA" id="ARBA00004141"/>
    </source>
</evidence>
<keyword evidence="3 7" id="KW-0812">Transmembrane</keyword>
<evidence type="ECO:0000256" key="4">
    <source>
        <dbReference type="ARBA" id="ARBA00022989"/>
    </source>
</evidence>
<dbReference type="GO" id="GO:0030134">
    <property type="term" value="C:COPII-coated ER to Golgi transport vesicle"/>
    <property type="evidence" value="ECO:0007669"/>
    <property type="project" value="TreeGrafter"/>
</dbReference>
<dbReference type="Pfam" id="PF04148">
    <property type="entry name" value="Erv26"/>
    <property type="match status" value="1"/>
</dbReference>
<feature type="transmembrane region" description="Helical" evidence="7">
    <location>
        <begin position="49"/>
        <end position="68"/>
    </location>
</feature>